<evidence type="ECO:0000256" key="2">
    <source>
        <dbReference type="ARBA" id="ARBA00009843"/>
    </source>
</evidence>
<dbReference type="RefSeq" id="WP_249287276.1">
    <property type="nucleotide sequence ID" value="NZ_JACRWC010000100.1"/>
</dbReference>
<accession>A0A923NDU4</accession>
<keyword evidence="5 8" id="KW-0812">Transmembrane</keyword>
<evidence type="ECO:0000256" key="7">
    <source>
        <dbReference type="ARBA" id="ARBA00023136"/>
    </source>
</evidence>
<reference evidence="10" key="1">
    <citation type="submission" date="2020-08" db="EMBL/GenBank/DDBJ databases">
        <authorList>
            <person name="Liu C."/>
            <person name="Sun Q."/>
        </authorList>
    </citation>
    <scope>NUCLEOTIDE SEQUENCE</scope>
    <source>
        <strain evidence="10">BX16</strain>
    </source>
</reference>
<dbReference type="PRINTS" id="PR00758">
    <property type="entry name" value="ARSENICPUMP"/>
</dbReference>
<evidence type="ECO:0000256" key="4">
    <source>
        <dbReference type="ARBA" id="ARBA00022475"/>
    </source>
</evidence>
<feature type="transmembrane region" description="Helical" evidence="8">
    <location>
        <begin position="317"/>
        <end position="344"/>
    </location>
</feature>
<evidence type="ECO:0000313" key="11">
    <source>
        <dbReference type="Proteomes" id="UP000644115"/>
    </source>
</evidence>
<evidence type="ECO:0000313" key="10">
    <source>
        <dbReference type="EMBL" id="MBC5999907.1"/>
    </source>
</evidence>
<protein>
    <submittedName>
        <fullName evidence="10">ArsB/NhaD family transporter</fullName>
    </submittedName>
</protein>
<feature type="transmembrane region" description="Helical" evidence="8">
    <location>
        <begin position="30"/>
        <end position="50"/>
    </location>
</feature>
<feature type="transmembrane region" description="Helical" evidence="8">
    <location>
        <begin position="278"/>
        <end position="297"/>
    </location>
</feature>
<feature type="transmembrane region" description="Helical" evidence="8">
    <location>
        <begin position="6"/>
        <end position="23"/>
    </location>
</feature>
<gene>
    <name evidence="10" type="ORF">H8876_07840</name>
</gene>
<evidence type="ECO:0000256" key="6">
    <source>
        <dbReference type="ARBA" id="ARBA00022989"/>
    </source>
</evidence>
<dbReference type="PANTHER" id="PTHR43568">
    <property type="entry name" value="P PROTEIN"/>
    <property type="match status" value="1"/>
</dbReference>
<evidence type="ECO:0000256" key="5">
    <source>
        <dbReference type="ARBA" id="ARBA00022692"/>
    </source>
</evidence>
<dbReference type="PANTHER" id="PTHR43568:SF1">
    <property type="entry name" value="P PROTEIN"/>
    <property type="match status" value="1"/>
</dbReference>
<keyword evidence="4" id="KW-1003">Cell membrane</keyword>
<sequence length="421" mass="44930">MSDATLSVIIFVLVMVVIISEKVHRAVCAVGGAVLLIILGVLDIGTGVSYIDYNTIGLLIGMMMFVAVVKHSGMFEYLAVKSAKVAKGDPWKMMIFFIIITAVLSGLLDNVTTVLLVGPMTFAITKEMDLNPVPYIMTQILASNIGGTGTLIGDPPNIMIGSATGLTFGDFLVNDGLIVIVVLAATIAAFYFIYGKKLNATPEAMAKVMAMDEKSLIRDKKLLIKSIVMIVLIVAGFMLHSVLHMESSIVALSGAVIMMIIGRQNIEEVVSDVEWPTIIFFTALFIVVGGMVETGVIDKLADLIMGVTGGKPVMTMMIILWVSAILSSTLDNIPFVATMIPLITAMGNDGMDVMPLWWALSLGACLGGNGTLIGASANVVLTGISAKNGHPVTYMQFLKIGFPMMILSIAICSVYMLIRYA</sequence>
<comment type="similarity">
    <text evidence="2">Belongs to the CitM (TC 2.A.11) transporter family.</text>
</comment>
<dbReference type="Pfam" id="PF03600">
    <property type="entry name" value="CitMHS"/>
    <property type="match status" value="1"/>
</dbReference>
<feature type="domain" description="Citrate transporter-like" evidence="9">
    <location>
        <begin position="15"/>
        <end position="363"/>
    </location>
</feature>
<feature type="transmembrane region" description="Helical" evidence="8">
    <location>
        <begin position="222"/>
        <end position="243"/>
    </location>
</feature>
<feature type="transmembrane region" description="Helical" evidence="8">
    <location>
        <begin position="400"/>
        <end position="418"/>
    </location>
</feature>
<dbReference type="CDD" id="cd01116">
    <property type="entry name" value="P_permease"/>
    <property type="match status" value="1"/>
</dbReference>
<keyword evidence="3" id="KW-0813">Transport</keyword>
<comment type="caution">
    <text evidence="10">The sequence shown here is derived from an EMBL/GenBank/DDBJ whole genome shotgun (WGS) entry which is preliminary data.</text>
</comment>
<evidence type="ECO:0000259" key="9">
    <source>
        <dbReference type="Pfam" id="PF03600"/>
    </source>
</evidence>
<keyword evidence="6 8" id="KW-1133">Transmembrane helix</keyword>
<keyword evidence="11" id="KW-1185">Reference proteome</keyword>
<comment type="subcellular location">
    <subcellularLocation>
        <location evidence="1">Cell membrane</location>
        <topology evidence="1">Multi-pass membrane protein</topology>
    </subcellularLocation>
</comment>
<keyword evidence="7 8" id="KW-0472">Membrane</keyword>
<dbReference type="Proteomes" id="UP000644115">
    <property type="component" value="Unassembled WGS sequence"/>
</dbReference>
<evidence type="ECO:0000256" key="3">
    <source>
        <dbReference type="ARBA" id="ARBA00022448"/>
    </source>
</evidence>
<dbReference type="GO" id="GO:0015105">
    <property type="term" value="F:arsenite transmembrane transporter activity"/>
    <property type="evidence" value="ECO:0007669"/>
    <property type="project" value="InterPro"/>
</dbReference>
<dbReference type="InterPro" id="IPR051475">
    <property type="entry name" value="Diverse_Ion_Transporter"/>
</dbReference>
<dbReference type="AlphaFoldDB" id="A0A923NDU4"/>
<dbReference type="InterPro" id="IPR000802">
    <property type="entry name" value="Arsenical_pump_ArsB"/>
</dbReference>
<organism evidence="10 11">
    <name type="scientific">Lentihominibacter faecis</name>
    <dbReference type="NCBI Taxonomy" id="2764712"/>
    <lineage>
        <taxon>Bacteria</taxon>
        <taxon>Bacillati</taxon>
        <taxon>Bacillota</taxon>
        <taxon>Clostridia</taxon>
        <taxon>Peptostreptococcales</taxon>
        <taxon>Anaerovoracaceae</taxon>
        <taxon>Lentihominibacter</taxon>
    </lineage>
</organism>
<feature type="transmembrane region" description="Helical" evidence="8">
    <location>
        <begin position="56"/>
        <end position="79"/>
    </location>
</feature>
<dbReference type="InterPro" id="IPR004680">
    <property type="entry name" value="Cit_transptr-like_dom"/>
</dbReference>
<dbReference type="GO" id="GO:0005886">
    <property type="term" value="C:plasma membrane"/>
    <property type="evidence" value="ECO:0007669"/>
    <property type="project" value="UniProtKB-SubCell"/>
</dbReference>
<evidence type="ECO:0000256" key="1">
    <source>
        <dbReference type="ARBA" id="ARBA00004651"/>
    </source>
</evidence>
<feature type="transmembrane region" description="Helical" evidence="8">
    <location>
        <begin position="91"/>
        <end position="108"/>
    </location>
</feature>
<proteinExistence type="inferred from homology"/>
<dbReference type="EMBL" id="JACRWC010000100">
    <property type="protein sequence ID" value="MBC5999907.1"/>
    <property type="molecule type" value="Genomic_DNA"/>
</dbReference>
<feature type="transmembrane region" description="Helical" evidence="8">
    <location>
        <begin position="176"/>
        <end position="194"/>
    </location>
</feature>
<evidence type="ECO:0000256" key="8">
    <source>
        <dbReference type="SAM" id="Phobius"/>
    </source>
</evidence>
<feature type="transmembrane region" description="Helical" evidence="8">
    <location>
        <begin position="356"/>
        <end position="380"/>
    </location>
</feature>
<name>A0A923NDU4_9FIRM</name>